<protein>
    <submittedName>
        <fullName evidence="2">Uncharacterized protein</fullName>
    </submittedName>
</protein>
<dbReference type="Proteomes" id="UP000250266">
    <property type="component" value="Unassembled WGS sequence"/>
</dbReference>
<feature type="region of interest" description="Disordered" evidence="1">
    <location>
        <begin position="1"/>
        <end position="37"/>
    </location>
</feature>
<name>A0A8E2ECW5_9PEZI</name>
<feature type="compositionally biased region" description="Basic residues" evidence="1">
    <location>
        <begin position="10"/>
        <end position="22"/>
    </location>
</feature>
<dbReference type="AlphaFoldDB" id="A0A8E2ECW5"/>
<sequence>MRAQSSLKKQPSKFPRHVNRSRPYHDASMSSSNGVSPDMTLINELWEAIERSPPGIRARQLLLEQWINAGWLDAAEDTARELLRLDPSNADALHFLQSHRKDQKEPVPINNNRNDQKPPVSCKSPYHGPVKELSVTTRPEDRADMERQLADGYETIRSRAEMLLRETRLLLELQQQENVPIPAESHIQELKALSEGRISTVVSVRPPRSARAVARAMEADRDSSLAIVVDDLAGVVRWLRSTTDQDKDSMRETLTKRVRALNAALPDDDLQRYPSMALMHVEHEELARTYVNDETMYGDKIEDIPRANFWASEDGYAWDMSELAAALASNSGVMRNPLSRQLFSQDDVRAIVQHPLGNRLAPLQMEQSELSQGIRPATMDKLDELAAVLLADMTDDQVTSRHAIDDFLTHVATLPEAEQKAIDKLRVPATDSHTGQAFDCTIGEAVRDAQANKICLHKTGDLIGQAARYLRNLPKQQ</sequence>
<proteinExistence type="predicted"/>
<keyword evidence="3" id="KW-1185">Reference proteome</keyword>
<reference evidence="2 3" key="1">
    <citation type="journal article" date="2016" name="Nat. Commun.">
        <title>Ectomycorrhizal ecology is imprinted in the genome of the dominant symbiotic fungus Cenococcum geophilum.</title>
        <authorList>
            <consortium name="DOE Joint Genome Institute"/>
            <person name="Peter M."/>
            <person name="Kohler A."/>
            <person name="Ohm R.A."/>
            <person name="Kuo A."/>
            <person name="Krutzmann J."/>
            <person name="Morin E."/>
            <person name="Arend M."/>
            <person name="Barry K.W."/>
            <person name="Binder M."/>
            <person name="Choi C."/>
            <person name="Clum A."/>
            <person name="Copeland A."/>
            <person name="Grisel N."/>
            <person name="Haridas S."/>
            <person name="Kipfer T."/>
            <person name="LaButti K."/>
            <person name="Lindquist E."/>
            <person name="Lipzen A."/>
            <person name="Maire R."/>
            <person name="Meier B."/>
            <person name="Mihaltcheva S."/>
            <person name="Molinier V."/>
            <person name="Murat C."/>
            <person name="Poggeler S."/>
            <person name="Quandt C.A."/>
            <person name="Sperisen C."/>
            <person name="Tritt A."/>
            <person name="Tisserant E."/>
            <person name="Crous P.W."/>
            <person name="Henrissat B."/>
            <person name="Nehls U."/>
            <person name="Egli S."/>
            <person name="Spatafora J.W."/>
            <person name="Grigoriev I.V."/>
            <person name="Martin F.M."/>
        </authorList>
    </citation>
    <scope>NUCLEOTIDE SEQUENCE [LARGE SCALE GENOMIC DNA]</scope>
    <source>
        <strain evidence="2 3">CBS 459.81</strain>
    </source>
</reference>
<dbReference type="EMBL" id="KV744911">
    <property type="protein sequence ID" value="OCK81697.1"/>
    <property type="molecule type" value="Genomic_DNA"/>
</dbReference>
<dbReference type="OrthoDB" id="5379086at2759"/>
<evidence type="ECO:0000313" key="2">
    <source>
        <dbReference type="EMBL" id="OCK81697.1"/>
    </source>
</evidence>
<gene>
    <name evidence="2" type="ORF">K432DRAFT_449094</name>
</gene>
<accession>A0A8E2ECW5</accession>
<feature type="region of interest" description="Disordered" evidence="1">
    <location>
        <begin position="98"/>
        <end position="131"/>
    </location>
</feature>
<organism evidence="2 3">
    <name type="scientific">Lepidopterella palustris CBS 459.81</name>
    <dbReference type="NCBI Taxonomy" id="1314670"/>
    <lineage>
        <taxon>Eukaryota</taxon>
        <taxon>Fungi</taxon>
        <taxon>Dikarya</taxon>
        <taxon>Ascomycota</taxon>
        <taxon>Pezizomycotina</taxon>
        <taxon>Dothideomycetes</taxon>
        <taxon>Pleosporomycetidae</taxon>
        <taxon>Mytilinidiales</taxon>
        <taxon>Argynnaceae</taxon>
        <taxon>Lepidopterella</taxon>
    </lineage>
</organism>
<evidence type="ECO:0000313" key="3">
    <source>
        <dbReference type="Proteomes" id="UP000250266"/>
    </source>
</evidence>
<evidence type="ECO:0000256" key="1">
    <source>
        <dbReference type="SAM" id="MobiDB-lite"/>
    </source>
</evidence>